<feature type="transmembrane region" description="Helical" evidence="2">
    <location>
        <begin position="161"/>
        <end position="180"/>
    </location>
</feature>
<comment type="caution">
    <text evidence="3">The sequence shown here is derived from an EMBL/GenBank/DDBJ whole genome shotgun (WGS) entry which is preliminary data.</text>
</comment>
<gene>
    <name evidence="3" type="ORF">ACEZDG_10975</name>
</gene>
<dbReference type="Proteomes" id="UP001592582">
    <property type="component" value="Unassembled WGS sequence"/>
</dbReference>
<evidence type="ECO:0000256" key="2">
    <source>
        <dbReference type="SAM" id="Phobius"/>
    </source>
</evidence>
<dbReference type="EMBL" id="JBHEZX010000004">
    <property type="protein sequence ID" value="MFC1409801.1"/>
    <property type="molecule type" value="Genomic_DNA"/>
</dbReference>
<evidence type="ECO:0008006" key="5">
    <source>
        <dbReference type="Google" id="ProtNLM"/>
    </source>
</evidence>
<reference evidence="3 4" key="1">
    <citation type="submission" date="2024-09" db="EMBL/GenBank/DDBJ databases">
        <authorList>
            <person name="Lee S.D."/>
        </authorList>
    </citation>
    <scope>NUCLEOTIDE SEQUENCE [LARGE SCALE GENOMIC DNA]</scope>
    <source>
        <strain evidence="3 4">N1-1</strain>
    </source>
</reference>
<keyword evidence="2" id="KW-0472">Membrane</keyword>
<dbReference type="RefSeq" id="WP_380506239.1">
    <property type="nucleotide sequence ID" value="NZ_JBHEZX010000004.1"/>
</dbReference>
<keyword evidence="2" id="KW-0812">Transmembrane</keyword>
<accession>A0ABV6V7V0</accession>
<keyword evidence="4" id="KW-1185">Reference proteome</keyword>
<evidence type="ECO:0000256" key="1">
    <source>
        <dbReference type="SAM" id="MobiDB-lite"/>
    </source>
</evidence>
<evidence type="ECO:0000313" key="4">
    <source>
        <dbReference type="Proteomes" id="UP001592582"/>
    </source>
</evidence>
<feature type="region of interest" description="Disordered" evidence="1">
    <location>
        <begin position="1"/>
        <end position="20"/>
    </location>
</feature>
<protein>
    <recommendedName>
        <fullName evidence="5">SMODS and SLOG-associating 2TM effector domain-containing protein</fullName>
    </recommendedName>
</protein>
<sequence length="187" mass="20420">MGPDEDATGARAQEEPASKNAALPAEAITIFRDLWQELRDERANQASTLAAIYWAATALMAFEGVFLVIALDAGAVALTRWVACLMVVLSVVTLAACLYGGKKIVDDQGRTYRKGSLQAIDADLIRQWERLEGHDLLLQLYRNEKNMVARNLYQVIDKKRATLVVGAGEFAIAVLTLGVGELLTLKT</sequence>
<evidence type="ECO:0000313" key="3">
    <source>
        <dbReference type="EMBL" id="MFC1409801.1"/>
    </source>
</evidence>
<keyword evidence="2" id="KW-1133">Transmembrane helix</keyword>
<proteinExistence type="predicted"/>
<feature type="transmembrane region" description="Helical" evidence="2">
    <location>
        <begin position="77"/>
        <end position="100"/>
    </location>
</feature>
<feature type="transmembrane region" description="Helical" evidence="2">
    <location>
        <begin position="49"/>
        <end position="71"/>
    </location>
</feature>
<name>A0ABV6V7V0_9ACTN</name>
<organism evidence="3 4">
    <name type="scientific">Streptacidiphilus alkalitolerans</name>
    <dbReference type="NCBI Taxonomy" id="3342712"/>
    <lineage>
        <taxon>Bacteria</taxon>
        <taxon>Bacillati</taxon>
        <taxon>Actinomycetota</taxon>
        <taxon>Actinomycetes</taxon>
        <taxon>Kitasatosporales</taxon>
        <taxon>Streptomycetaceae</taxon>
        <taxon>Streptacidiphilus</taxon>
    </lineage>
</organism>